<dbReference type="Gene3D" id="1.20.58.120">
    <property type="entry name" value="BAG domain"/>
    <property type="match status" value="1"/>
</dbReference>
<feature type="compositionally biased region" description="Low complexity" evidence="1">
    <location>
        <begin position="224"/>
        <end position="242"/>
    </location>
</feature>
<reference evidence="3 4" key="1">
    <citation type="submission" date="2014-02" db="EMBL/GenBank/DDBJ databases">
        <title>The Genome Sequence of Trichophyton rubrum (morphotype soudanense) CBS 452.61.</title>
        <authorList>
            <consortium name="The Broad Institute Genomics Platform"/>
            <person name="Cuomo C.A."/>
            <person name="White T.C."/>
            <person name="Graser Y."/>
            <person name="Martinez-Rossi N."/>
            <person name="Heitman J."/>
            <person name="Young S.K."/>
            <person name="Zeng Q."/>
            <person name="Gargeya S."/>
            <person name="Abouelleil A."/>
            <person name="Alvarado L."/>
            <person name="Chapman S.B."/>
            <person name="Gainer-Dewar J."/>
            <person name="Goldberg J."/>
            <person name="Griggs A."/>
            <person name="Gujja S."/>
            <person name="Hansen M."/>
            <person name="Howarth C."/>
            <person name="Imamovic A."/>
            <person name="Larimer J."/>
            <person name="Martinez D."/>
            <person name="Murphy C."/>
            <person name="Pearson M.D."/>
            <person name="Persinoti G."/>
            <person name="Poon T."/>
            <person name="Priest M."/>
            <person name="Roberts A.D."/>
            <person name="Saif S."/>
            <person name="Shea T.D."/>
            <person name="Sykes S.N."/>
            <person name="Wortman J."/>
            <person name="Nusbaum C."/>
            <person name="Birren B."/>
        </authorList>
    </citation>
    <scope>NUCLEOTIDE SEQUENCE [LARGE SCALE GENOMIC DNA]</scope>
    <source>
        <strain evidence="3 4">CBS 452.61</strain>
    </source>
</reference>
<dbReference type="GO" id="GO:0051087">
    <property type="term" value="F:protein-folding chaperone binding"/>
    <property type="evidence" value="ECO:0007669"/>
    <property type="project" value="InterPro"/>
</dbReference>
<feature type="compositionally biased region" description="Low complexity" evidence="1">
    <location>
        <begin position="314"/>
        <end position="332"/>
    </location>
</feature>
<evidence type="ECO:0000313" key="4">
    <source>
        <dbReference type="Proteomes" id="UP000023623"/>
    </source>
</evidence>
<dbReference type="OrthoDB" id="417450at2759"/>
<evidence type="ECO:0000259" key="2">
    <source>
        <dbReference type="Pfam" id="PF02179"/>
    </source>
</evidence>
<name>A0A022XGN5_TRISD</name>
<dbReference type="InterPro" id="IPR003103">
    <property type="entry name" value="BAG_domain"/>
</dbReference>
<accession>A0A022XGN5</accession>
<organism evidence="3 4">
    <name type="scientific">Trichophyton soudanense CBS 452.61</name>
    <dbReference type="NCBI Taxonomy" id="1215331"/>
    <lineage>
        <taxon>Eukaryota</taxon>
        <taxon>Fungi</taxon>
        <taxon>Dikarya</taxon>
        <taxon>Ascomycota</taxon>
        <taxon>Pezizomycotina</taxon>
        <taxon>Eurotiomycetes</taxon>
        <taxon>Eurotiomycetidae</taxon>
        <taxon>Onygenales</taxon>
        <taxon>Arthrodermataceae</taxon>
        <taxon>Trichophyton</taxon>
    </lineage>
</organism>
<feature type="domain" description="BAG" evidence="2">
    <location>
        <begin position="475"/>
        <end position="549"/>
    </location>
</feature>
<dbReference type="HOGENOM" id="CLU_044389_0_0_1"/>
<dbReference type="SUPFAM" id="SSF63491">
    <property type="entry name" value="BAG domain"/>
    <property type="match status" value="1"/>
</dbReference>
<dbReference type="Pfam" id="PF02179">
    <property type="entry name" value="BAG"/>
    <property type="match status" value="1"/>
</dbReference>
<dbReference type="Proteomes" id="UP000023623">
    <property type="component" value="Unassembled WGS sequence"/>
</dbReference>
<feature type="compositionally biased region" description="Pro residues" evidence="1">
    <location>
        <begin position="366"/>
        <end position="377"/>
    </location>
</feature>
<feature type="compositionally biased region" description="Low complexity" evidence="1">
    <location>
        <begin position="392"/>
        <end position="434"/>
    </location>
</feature>
<gene>
    <name evidence="3" type="ORF">H105_07819</name>
</gene>
<dbReference type="AlphaFoldDB" id="A0A022XGN5"/>
<dbReference type="EMBL" id="KK208924">
    <property type="protein sequence ID" value="EZF69827.1"/>
    <property type="molecule type" value="Genomic_DNA"/>
</dbReference>
<sequence length="554" mass="62224">MASRRGHRRSGLWDIPLDHDLYASSPYYSSPAPSSPYDPYGYATHFDPYGPGTPSSSGSNSYYLTTPRVYSNGDISQAEARMRAQQLAAPSPEDGELPDILIFKYQNESWSFEFPAFSIDDDRLCVSDIRRLAGQTLNIADISRIKLMYKGRLMTDDAASAKSQGLKQFSEVVAIVMPGYTEGVYGGSSGLIDGWREAQLIPVSDSEEDDEQPSLQPPPPPLQKPLQKPQQQQQQQQQSSASRPRRPPKVKIEVRDDDELEDERYYYKPSPVRRGRSPPKYVPQERRKSVRRERKPRDPSPVSPDRKPRRRPVQHQQHQQQQPPVQPVQPVREPASPKEPISPREKIYARQTRPPSPPKSKYQYPAVPPYPSPPPAAYDPLPNICREPRPYATSHPSPSVSSTVSSSTYTSDSASTAASTAASFSPTVPSSIPAPTKPKPKPKANKTYSVPNRPPTPCPPFLASHSTSDKLTIFEKYVNDKLIPLCTRFIMHPPADVRAQNKEQRRLSEAMERVLARADEITVGTSRPLRDRRKAVVQMVQRFQTRIDAMIVPE</sequence>
<protein>
    <recommendedName>
        <fullName evidence="2">BAG domain-containing protein</fullName>
    </recommendedName>
</protein>
<keyword evidence="4" id="KW-1185">Reference proteome</keyword>
<feature type="region of interest" description="Disordered" evidence="1">
    <location>
        <begin position="204"/>
        <end position="463"/>
    </location>
</feature>
<dbReference type="InterPro" id="IPR036533">
    <property type="entry name" value="BAG_dom_sf"/>
</dbReference>
<proteinExistence type="predicted"/>
<evidence type="ECO:0000313" key="3">
    <source>
        <dbReference type="EMBL" id="EZF69827.1"/>
    </source>
</evidence>
<evidence type="ECO:0000256" key="1">
    <source>
        <dbReference type="SAM" id="MobiDB-lite"/>
    </source>
</evidence>